<evidence type="ECO:0000313" key="2">
    <source>
        <dbReference type="EMBL" id="EGG04479.1"/>
    </source>
</evidence>
<evidence type="ECO:0000259" key="1">
    <source>
        <dbReference type="Pfam" id="PF19189"/>
    </source>
</evidence>
<keyword evidence="3" id="KW-1185">Reference proteome</keyword>
<dbReference type="Pfam" id="PF19189">
    <property type="entry name" value="Mtf2"/>
    <property type="match status" value="1"/>
</dbReference>
<dbReference type="GeneID" id="18930336"/>
<evidence type="ECO:0000313" key="3">
    <source>
        <dbReference type="Proteomes" id="UP000001072"/>
    </source>
</evidence>
<name>F4RT82_MELLP</name>
<feature type="domain" description="Mtf2-like C-terminal" evidence="1">
    <location>
        <begin position="79"/>
        <end position="273"/>
    </location>
</feature>
<dbReference type="VEuPathDB" id="FungiDB:MELLADRAFT_64905"/>
<dbReference type="InParanoid" id="F4RT82"/>
<accession>F4RT82</accession>
<dbReference type="EMBL" id="GL883118">
    <property type="protein sequence ID" value="EGG04479.1"/>
    <property type="molecule type" value="Genomic_DNA"/>
</dbReference>
<dbReference type="STRING" id="747676.F4RT82"/>
<dbReference type="InterPro" id="IPR040009">
    <property type="entry name" value="Mtf2/C5D6.12-like"/>
</dbReference>
<protein>
    <recommendedName>
        <fullName evidence="1">Mtf2-like C-terminal domain-containing protein</fullName>
    </recommendedName>
</protein>
<dbReference type="GO" id="GO:0005739">
    <property type="term" value="C:mitochondrion"/>
    <property type="evidence" value="ECO:0007669"/>
    <property type="project" value="InterPro"/>
</dbReference>
<organism evidence="3">
    <name type="scientific">Melampsora larici-populina (strain 98AG31 / pathotype 3-4-7)</name>
    <name type="common">Poplar leaf rust fungus</name>
    <dbReference type="NCBI Taxonomy" id="747676"/>
    <lineage>
        <taxon>Eukaryota</taxon>
        <taxon>Fungi</taxon>
        <taxon>Dikarya</taxon>
        <taxon>Basidiomycota</taxon>
        <taxon>Pucciniomycotina</taxon>
        <taxon>Pucciniomycetes</taxon>
        <taxon>Pucciniales</taxon>
        <taxon>Melampsoraceae</taxon>
        <taxon>Melampsora</taxon>
    </lineage>
</organism>
<proteinExistence type="predicted"/>
<dbReference type="Proteomes" id="UP000001072">
    <property type="component" value="Unassembled WGS sequence"/>
</dbReference>
<sequence length="322" mass="38415">MNHRERMIALDLLQDLSIPKHELNQEETNLSESTDQEDRNEFDFFNGSEYQTILKLQTKSTLNRKRTNFKSLEDIQLEDMMKEIIDEKIHLINQIETDHALLEWVEKHFMDHQNHQSNPKDKSSKSMTQTDESLSEVNLKEYIEFSKEISNQKPICLSPISSKILLHLIQTFYQTFYQPNLSLYLFNYIRNHSNPMIKYLGLSSEIYEEILKLHSNETYDLFEIKELLIDMKTLGLEINDEIQSLIKRIIELMIKDEMNAERIVKSEFDSRRTDLNGLELDDQRNEFKMIQKRKRFNQIDLKNVSIMENLLNEIVLNQKKSF</sequence>
<dbReference type="AlphaFoldDB" id="F4RT82"/>
<gene>
    <name evidence="2" type="ORF">MELLADRAFT_64905</name>
</gene>
<dbReference type="InterPro" id="IPR043837">
    <property type="entry name" value="Mtf2-like_C"/>
</dbReference>
<dbReference type="KEGG" id="mlr:MELLADRAFT_64905"/>
<reference evidence="3" key="1">
    <citation type="journal article" date="2011" name="Proc. Natl. Acad. Sci. U.S.A.">
        <title>Obligate biotrophy features unraveled by the genomic analysis of rust fungi.</title>
        <authorList>
            <person name="Duplessis S."/>
            <person name="Cuomo C.A."/>
            <person name="Lin Y.-C."/>
            <person name="Aerts A."/>
            <person name="Tisserant E."/>
            <person name="Veneault-Fourrey C."/>
            <person name="Joly D.L."/>
            <person name="Hacquard S."/>
            <person name="Amselem J."/>
            <person name="Cantarel B.L."/>
            <person name="Chiu R."/>
            <person name="Coutinho P.M."/>
            <person name="Feau N."/>
            <person name="Field M."/>
            <person name="Frey P."/>
            <person name="Gelhaye E."/>
            <person name="Goldberg J."/>
            <person name="Grabherr M.G."/>
            <person name="Kodira C.D."/>
            <person name="Kohler A."/>
            <person name="Kuees U."/>
            <person name="Lindquist E.A."/>
            <person name="Lucas S.M."/>
            <person name="Mago R."/>
            <person name="Mauceli E."/>
            <person name="Morin E."/>
            <person name="Murat C."/>
            <person name="Pangilinan J.L."/>
            <person name="Park R."/>
            <person name="Pearson M."/>
            <person name="Quesneville H."/>
            <person name="Rouhier N."/>
            <person name="Sakthikumar S."/>
            <person name="Salamov A.A."/>
            <person name="Schmutz J."/>
            <person name="Selles B."/>
            <person name="Shapiro H."/>
            <person name="Tanguay P."/>
            <person name="Tuskan G.A."/>
            <person name="Henrissat B."/>
            <person name="Van de Peer Y."/>
            <person name="Rouze P."/>
            <person name="Ellis J.G."/>
            <person name="Dodds P.N."/>
            <person name="Schein J.E."/>
            <person name="Zhong S."/>
            <person name="Hamelin R.C."/>
            <person name="Grigoriev I.V."/>
            <person name="Szabo L.J."/>
            <person name="Martin F."/>
        </authorList>
    </citation>
    <scope>NUCLEOTIDE SEQUENCE [LARGE SCALE GENOMIC DNA]</scope>
    <source>
        <strain evidence="3">98AG31 / pathotype 3-4-7</strain>
    </source>
</reference>
<dbReference type="RefSeq" id="XP_007412270.1">
    <property type="nucleotide sequence ID" value="XM_007412208.1"/>
</dbReference>
<dbReference type="HOGENOM" id="CLU_042184_0_0_1"/>
<dbReference type="PANTHER" id="PTHR39468:SF1">
    <property type="entry name" value="MTF2-LIKE C-TERMINAL DOMAIN-CONTAINING PROTEIN"/>
    <property type="match status" value="1"/>
</dbReference>
<dbReference type="OrthoDB" id="2444174at2759"/>
<dbReference type="PANTHER" id="PTHR39468">
    <property type="entry name" value="CHROMOSOME 7, WHOLE GENOME SHOTGUN SEQUENCE"/>
    <property type="match status" value="1"/>
</dbReference>